<organism evidence="1 2">
    <name type="scientific">Batillaria attramentaria</name>
    <dbReference type="NCBI Taxonomy" id="370345"/>
    <lineage>
        <taxon>Eukaryota</taxon>
        <taxon>Metazoa</taxon>
        <taxon>Spiralia</taxon>
        <taxon>Lophotrochozoa</taxon>
        <taxon>Mollusca</taxon>
        <taxon>Gastropoda</taxon>
        <taxon>Caenogastropoda</taxon>
        <taxon>Sorbeoconcha</taxon>
        <taxon>Cerithioidea</taxon>
        <taxon>Batillariidae</taxon>
        <taxon>Batillaria</taxon>
    </lineage>
</organism>
<dbReference type="EMBL" id="JACVVK020000283">
    <property type="protein sequence ID" value="KAK7480381.1"/>
    <property type="molecule type" value="Genomic_DNA"/>
</dbReference>
<evidence type="ECO:0000313" key="2">
    <source>
        <dbReference type="Proteomes" id="UP001519460"/>
    </source>
</evidence>
<proteinExistence type="predicted"/>
<sequence>MQGWLARHASRGPVYDVTVYRLASHYANDLQAFCERPSDDLCIKMVKYAWSYRQINWDRMQEQALGDLQSSYLSARRATEAYPNHTDSQELLKQLRQHFSLL</sequence>
<keyword evidence="2" id="KW-1185">Reference proteome</keyword>
<evidence type="ECO:0000313" key="1">
    <source>
        <dbReference type="EMBL" id="KAK7480381.1"/>
    </source>
</evidence>
<dbReference type="Proteomes" id="UP001519460">
    <property type="component" value="Unassembled WGS sequence"/>
</dbReference>
<protein>
    <submittedName>
        <fullName evidence="1">Uncharacterized protein</fullName>
    </submittedName>
</protein>
<name>A0ABD0JZ75_9CAEN</name>
<dbReference type="AlphaFoldDB" id="A0ABD0JZ75"/>
<reference evidence="1 2" key="1">
    <citation type="journal article" date="2023" name="Sci. Data">
        <title>Genome assembly of the Korean intertidal mud-creeper Batillaria attramentaria.</title>
        <authorList>
            <person name="Patra A.K."/>
            <person name="Ho P.T."/>
            <person name="Jun S."/>
            <person name="Lee S.J."/>
            <person name="Kim Y."/>
            <person name="Won Y.J."/>
        </authorList>
    </citation>
    <scope>NUCLEOTIDE SEQUENCE [LARGE SCALE GENOMIC DNA]</scope>
    <source>
        <strain evidence="1">Wonlab-2016</strain>
    </source>
</reference>
<comment type="caution">
    <text evidence="1">The sequence shown here is derived from an EMBL/GenBank/DDBJ whole genome shotgun (WGS) entry which is preliminary data.</text>
</comment>
<accession>A0ABD0JZ75</accession>
<gene>
    <name evidence="1" type="ORF">BaRGS_00028428</name>
</gene>